<dbReference type="InterPro" id="IPR002328">
    <property type="entry name" value="ADH_Zn_CS"/>
</dbReference>
<keyword evidence="6" id="KW-0560">Oxidoreductase</keyword>
<evidence type="ECO:0000256" key="3">
    <source>
        <dbReference type="ARBA" id="ARBA00008072"/>
    </source>
</evidence>
<dbReference type="InterPro" id="IPR013154">
    <property type="entry name" value="ADH-like_N"/>
</dbReference>
<proteinExistence type="inferred from homology"/>
<comment type="pathway">
    <text evidence="2">Carbohydrate degradation.</text>
</comment>
<gene>
    <name evidence="10" type="ORF">OHC33_008394</name>
</gene>
<dbReference type="FunFam" id="3.40.50.720:FF:000068">
    <property type="entry name" value="Sorbitol dehydrogenase"/>
    <property type="match status" value="1"/>
</dbReference>
<evidence type="ECO:0000256" key="6">
    <source>
        <dbReference type="ARBA" id="ARBA00023002"/>
    </source>
</evidence>
<evidence type="ECO:0000256" key="1">
    <source>
        <dbReference type="ARBA" id="ARBA00001947"/>
    </source>
</evidence>
<reference evidence="10 11" key="1">
    <citation type="submission" date="2022-12" db="EMBL/GenBank/DDBJ databases">
        <title>Genomic features and morphological characterization of a novel Knufia sp. strain isolated from spacecraft assembly facility.</title>
        <authorList>
            <person name="Teixeira M."/>
            <person name="Chander A.M."/>
            <person name="Stajich J.E."/>
            <person name="Venkateswaran K."/>
        </authorList>
    </citation>
    <scope>NUCLEOTIDE SEQUENCE [LARGE SCALE GENOMIC DNA]</scope>
    <source>
        <strain evidence="10 11">FJI-L2-BK-P2</strain>
    </source>
</reference>
<dbReference type="PANTHER" id="PTHR43161:SF23">
    <property type="entry name" value="(R,R)-BUTANEDIOL DEHYDROGENASE-RELATED"/>
    <property type="match status" value="1"/>
</dbReference>
<dbReference type="InterPro" id="IPR011032">
    <property type="entry name" value="GroES-like_sf"/>
</dbReference>
<keyword evidence="7" id="KW-0520">NAD</keyword>
<accession>A0AAN8I5J5</accession>
<comment type="cofactor">
    <cofactor evidence="1 8">
        <name>Zn(2+)</name>
        <dbReference type="ChEBI" id="CHEBI:29105"/>
    </cofactor>
</comment>
<dbReference type="PROSITE" id="PS00059">
    <property type="entry name" value="ADH_ZINC"/>
    <property type="match status" value="1"/>
</dbReference>
<dbReference type="Pfam" id="PF00107">
    <property type="entry name" value="ADH_zinc_N"/>
    <property type="match status" value="1"/>
</dbReference>
<dbReference type="InterPro" id="IPR020843">
    <property type="entry name" value="ER"/>
</dbReference>
<keyword evidence="4 8" id="KW-0479">Metal-binding</keyword>
<dbReference type="Pfam" id="PF08240">
    <property type="entry name" value="ADH_N"/>
    <property type="match status" value="1"/>
</dbReference>
<evidence type="ECO:0000256" key="2">
    <source>
        <dbReference type="ARBA" id="ARBA00004921"/>
    </source>
</evidence>
<dbReference type="CDD" id="cd08233">
    <property type="entry name" value="butanediol_DH_like"/>
    <property type="match status" value="1"/>
</dbReference>
<comment type="caution">
    <text evidence="10">The sequence shown here is derived from an EMBL/GenBank/DDBJ whole genome shotgun (WGS) entry which is preliminary data.</text>
</comment>
<organism evidence="10 11">
    <name type="scientific">Knufia fluminis</name>
    <dbReference type="NCBI Taxonomy" id="191047"/>
    <lineage>
        <taxon>Eukaryota</taxon>
        <taxon>Fungi</taxon>
        <taxon>Dikarya</taxon>
        <taxon>Ascomycota</taxon>
        <taxon>Pezizomycotina</taxon>
        <taxon>Eurotiomycetes</taxon>
        <taxon>Chaetothyriomycetidae</taxon>
        <taxon>Chaetothyriales</taxon>
        <taxon>Trichomeriaceae</taxon>
        <taxon>Knufia</taxon>
    </lineage>
</organism>
<dbReference type="Proteomes" id="UP001316803">
    <property type="component" value="Unassembled WGS sequence"/>
</dbReference>
<keyword evidence="5 8" id="KW-0862">Zinc</keyword>
<dbReference type="GO" id="GO:0000721">
    <property type="term" value="F:(R,R)-butanediol dehydrogenase activity"/>
    <property type="evidence" value="ECO:0007669"/>
    <property type="project" value="TreeGrafter"/>
</dbReference>
<dbReference type="GO" id="GO:0005737">
    <property type="term" value="C:cytoplasm"/>
    <property type="evidence" value="ECO:0007669"/>
    <property type="project" value="TreeGrafter"/>
</dbReference>
<dbReference type="SMART" id="SM00829">
    <property type="entry name" value="PKS_ER"/>
    <property type="match status" value="1"/>
</dbReference>
<dbReference type="GO" id="GO:0034079">
    <property type="term" value="P:butanediol biosynthetic process"/>
    <property type="evidence" value="ECO:0007669"/>
    <property type="project" value="TreeGrafter"/>
</dbReference>
<dbReference type="Gene3D" id="3.90.180.10">
    <property type="entry name" value="Medium-chain alcohol dehydrogenases, catalytic domain"/>
    <property type="match status" value="1"/>
</dbReference>
<dbReference type="SUPFAM" id="SSF51735">
    <property type="entry name" value="NAD(P)-binding Rossmann-fold domains"/>
    <property type="match status" value="1"/>
</dbReference>
<dbReference type="PANTHER" id="PTHR43161">
    <property type="entry name" value="SORBITOL DEHYDROGENASE"/>
    <property type="match status" value="1"/>
</dbReference>
<dbReference type="EMBL" id="JAKLMC020000026">
    <property type="protein sequence ID" value="KAK5950451.1"/>
    <property type="molecule type" value="Genomic_DNA"/>
</dbReference>
<dbReference type="InterPro" id="IPR013149">
    <property type="entry name" value="ADH-like_C"/>
</dbReference>
<dbReference type="SUPFAM" id="SSF50129">
    <property type="entry name" value="GroES-like"/>
    <property type="match status" value="1"/>
</dbReference>
<evidence type="ECO:0000256" key="5">
    <source>
        <dbReference type="ARBA" id="ARBA00022833"/>
    </source>
</evidence>
<comment type="similarity">
    <text evidence="3 8">Belongs to the zinc-containing alcohol dehydrogenase family.</text>
</comment>
<evidence type="ECO:0000256" key="8">
    <source>
        <dbReference type="RuleBase" id="RU361277"/>
    </source>
</evidence>
<evidence type="ECO:0000256" key="4">
    <source>
        <dbReference type="ARBA" id="ARBA00022723"/>
    </source>
</evidence>
<evidence type="ECO:0000313" key="11">
    <source>
        <dbReference type="Proteomes" id="UP001316803"/>
    </source>
</evidence>
<sequence length="356" mass="37781">MRALRYHGVKDLRVEHDIPEPKCGDDQIKVKPAFVGICGTDLHEYSSPTFIPSKESPHPVTGESMPITIGHEFSGTVLEIGSKVQTDVKVGDKVAVQPTVACFQCGACQDGFINCCDSAGFVGLSGGGGGLSDAVCVGGEFVFKLPPNIGLDVGALVEPLAVAWHAVDAAQIQKGDDALVLGAGPIGLGVIQCLKAQGANKIIVAEVAKERQNFAKHFGATHIFNPIQDDLVAKCKELTDGRGVQVSLDCAGVAASVKTACLAVRAQGRVVNVAIWEKEVPFNPNNLVFGEKKYSAVLGYQKKDYQGVIKALGEGSMQPEKMITSKIHIDRVVEDGFTPLINEKEKHVKILVDLSA</sequence>
<dbReference type="InterPro" id="IPR036291">
    <property type="entry name" value="NAD(P)-bd_dom_sf"/>
</dbReference>
<evidence type="ECO:0000256" key="7">
    <source>
        <dbReference type="ARBA" id="ARBA00023027"/>
    </source>
</evidence>
<feature type="domain" description="Enoyl reductase (ER)" evidence="9">
    <location>
        <begin position="8"/>
        <end position="352"/>
    </location>
</feature>
<dbReference type="GO" id="GO:0008270">
    <property type="term" value="F:zinc ion binding"/>
    <property type="evidence" value="ECO:0007669"/>
    <property type="project" value="InterPro"/>
</dbReference>
<keyword evidence="11" id="KW-1185">Reference proteome</keyword>
<protein>
    <recommendedName>
        <fullName evidence="9">Enoyl reductase (ER) domain-containing protein</fullName>
    </recommendedName>
</protein>
<dbReference type="AlphaFoldDB" id="A0AAN8I5J5"/>
<evidence type="ECO:0000259" key="9">
    <source>
        <dbReference type="SMART" id="SM00829"/>
    </source>
</evidence>
<dbReference type="Gene3D" id="3.40.50.720">
    <property type="entry name" value="NAD(P)-binding Rossmann-like Domain"/>
    <property type="match status" value="1"/>
</dbReference>
<name>A0AAN8I5J5_9EURO</name>
<evidence type="ECO:0000313" key="10">
    <source>
        <dbReference type="EMBL" id="KAK5950451.1"/>
    </source>
</evidence>